<gene>
    <name evidence="2" type="ORF">ANCCAN_18590</name>
</gene>
<dbReference type="PANTHER" id="PTHR22692">
    <property type="entry name" value="MYOSIN VII, XV"/>
    <property type="match status" value="1"/>
</dbReference>
<dbReference type="EMBL" id="JOJR01000650">
    <property type="protein sequence ID" value="RCN35551.1"/>
    <property type="molecule type" value="Genomic_DNA"/>
</dbReference>
<dbReference type="InterPro" id="IPR002404">
    <property type="entry name" value="IRS_PTB"/>
</dbReference>
<dbReference type="GO" id="GO:0005737">
    <property type="term" value="C:cytoplasm"/>
    <property type="evidence" value="ECO:0007669"/>
    <property type="project" value="UniProtKB-SubCell"/>
</dbReference>
<dbReference type="OrthoDB" id="5865851at2759"/>
<keyword evidence="3" id="KW-1185">Reference proteome</keyword>
<sequence>MRKLWMNVKPGDDRNADLIFHYHQECPKYLLGYHKISKQEAIELGAIILRAITKDSKNAPLAQIPQLLSELVPKDMMRLSSTSEWKKLISSAYVKVEHLTSDQAKIDFLTLIAKKETFGSAFFPVSQYSDLSLPDKLLIAINQNGVHLYDAESKVLITQYPFNVICNWTSGNTYFNMTVGNGIRSSEGKKLLLDTTMGYKMDDLITSYISVLISGQTIRPSSTWKHESVI</sequence>
<dbReference type="Gene3D" id="2.30.29.30">
    <property type="entry name" value="Pleckstrin-homology domain (PH domain)/Phosphotyrosine-binding domain (PTB)"/>
    <property type="match status" value="1"/>
</dbReference>
<dbReference type="InterPro" id="IPR035963">
    <property type="entry name" value="FERM_2"/>
</dbReference>
<dbReference type="InterPro" id="IPR000299">
    <property type="entry name" value="FERM_domain"/>
</dbReference>
<dbReference type="Pfam" id="PF00373">
    <property type="entry name" value="FERM_M"/>
    <property type="match status" value="1"/>
</dbReference>
<dbReference type="Proteomes" id="UP000252519">
    <property type="component" value="Unassembled WGS sequence"/>
</dbReference>
<comment type="caution">
    <text evidence="2">The sequence shown here is derived from an EMBL/GenBank/DDBJ whole genome shotgun (WGS) entry which is preliminary data.</text>
</comment>
<dbReference type="SUPFAM" id="SSF47031">
    <property type="entry name" value="Second domain of FERM"/>
    <property type="match status" value="1"/>
</dbReference>
<organism evidence="2 3">
    <name type="scientific">Ancylostoma caninum</name>
    <name type="common">Dog hookworm</name>
    <dbReference type="NCBI Taxonomy" id="29170"/>
    <lineage>
        <taxon>Eukaryota</taxon>
        <taxon>Metazoa</taxon>
        <taxon>Ecdysozoa</taxon>
        <taxon>Nematoda</taxon>
        <taxon>Chromadorea</taxon>
        <taxon>Rhabditida</taxon>
        <taxon>Rhabditina</taxon>
        <taxon>Rhabditomorpha</taxon>
        <taxon>Strongyloidea</taxon>
        <taxon>Ancylostomatidae</taxon>
        <taxon>Ancylostomatinae</taxon>
        <taxon>Ancylostoma</taxon>
    </lineage>
</organism>
<accession>A0A368FTK0</accession>
<reference evidence="2 3" key="1">
    <citation type="submission" date="2014-10" db="EMBL/GenBank/DDBJ databases">
        <title>Draft genome of the hookworm Ancylostoma caninum.</title>
        <authorList>
            <person name="Mitreva M."/>
        </authorList>
    </citation>
    <scope>NUCLEOTIDE SEQUENCE [LARGE SCALE GENOMIC DNA]</scope>
    <source>
        <strain evidence="2 3">Baltimore</strain>
    </source>
</reference>
<dbReference type="CDD" id="cd13199">
    <property type="entry name" value="FERM_C2_MyoVII"/>
    <property type="match status" value="1"/>
</dbReference>
<dbReference type="InterPro" id="IPR014352">
    <property type="entry name" value="FERM/acyl-CoA-bd_prot_sf"/>
</dbReference>
<dbReference type="PANTHER" id="PTHR22692:SF33">
    <property type="entry name" value="MYOSIN"/>
    <property type="match status" value="1"/>
</dbReference>
<dbReference type="AlphaFoldDB" id="A0A368FTK0"/>
<protein>
    <submittedName>
        <fullName evidence="2">FERM central domain protein</fullName>
    </submittedName>
</protein>
<dbReference type="PROSITE" id="PS50057">
    <property type="entry name" value="FERM_3"/>
    <property type="match status" value="1"/>
</dbReference>
<dbReference type="Pfam" id="PF02174">
    <property type="entry name" value="IRS"/>
    <property type="match status" value="1"/>
</dbReference>
<dbReference type="InterPro" id="IPR011993">
    <property type="entry name" value="PH-like_dom_sf"/>
</dbReference>
<dbReference type="InterPro" id="IPR019748">
    <property type="entry name" value="FERM_central"/>
</dbReference>
<proteinExistence type="predicted"/>
<dbReference type="InterPro" id="IPR051567">
    <property type="entry name" value="Unconventional_Myosin_ATPase"/>
</dbReference>
<name>A0A368FTK0_ANCCA</name>
<dbReference type="SUPFAM" id="SSF50729">
    <property type="entry name" value="PH domain-like"/>
    <property type="match status" value="1"/>
</dbReference>
<dbReference type="InterPro" id="IPR041794">
    <property type="entry name" value="MyoVII_FERM_C2"/>
</dbReference>
<dbReference type="CDD" id="cd14473">
    <property type="entry name" value="FERM_B-lobe"/>
    <property type="match status" value="1"/>
</dbReference>
<evidence type="ECO:0000259" key="1">
    <source>
        <dbReference type="PROSITE" id="PS50057"/>
    </source>
</evidence>
<evidence type="ECO:0000313" key="3">
    <source>
        <dbReference type="Proteomes" id="UP000252519"/>
    </source>
</evidence>
<dbReference type="STRING" id="29170.A0A368FTK0"/>
<evidence type="ECO:0000313" key="2">
    <source>
        <dbReference type="EMBL" id="RCN35551.1"/>
    </source>
</evidence>
<feature type="domain" description="FERM" evidence="1">
    <location>
        <begin position="1"/>
        <end position="216"/>
    </location>
</feature>
<dbReference type="Gene3D" id="1.20.80.10">
    <property type="match status" value="1"/>
</dbReference>